<dbReference type="InterPro" id="IPR018247">
    <property type="entry name" value="EF_Hand_1_Ca_BS"/>
</dbReference>
<reference evidence="5" key="1">
    <citation type="journal article" date="2019" name="Int. J. Syst. Evol. Microbiol.">
        <title>The Global Catalogue of Microorganisms (GCM) 10K type strain sequencing project: providing services to taxonomists for standard genome sequencing and annotation.</title>
        <authorList>
            <consortium name="The Broad Institute Genomics Platform"/>
            <consortium name="The Broad Institute Genome Sequencing Center for Infectious Disease"/>
            <person name="Wu L."/>
            <person name="Ma J."/>
        </authorList>
    </citation>
    <scope>NUCLEOTIDE SEQUENCE [LARGE SCALE GENOMIC DNA]</scope>
    <source>
        <strain evidence="5">CECT 7956</strain>
    </source>
</reference>
<feature type="region of interest" description="Disordered" evidence="1">
    <location>
        <begin position="93"/>
        <end position="129"/>
    </location>
</feature>
<feature type="chain" id="PRO_5046280137" evidence="2">
    <location>
        <begin position="22"/>
        <end position="172"/>
    </location>
</feature>
<evidence type="ECO:0000313" key="5">
    <source>
        <dbReference type="Proteomes" id="UP001595616"/>
    </source>
</evidence>
<dbReference type="InterPro" id="IPR002048">
    <property type="entry name" value="EF_hand_dom"/>
</dbReference>
<dbReference type="Pfam" id="PF13499">
    <property type="entry name" value="EF-hand_7"/>
    <property type="match status" value="1"/>
</dbReference>
<feature type="domain" description="EF-hand" evidence="3">
    <location>
        <begin position="132"/>
        <end position="167"/>
    </location>
</feature>
<evidence type="ECO:0000313" key="4">
    <source>
        <dbReference type="EMBL" id="MFC3812565.1"/>
    </source>
</evidence>
<keyword evidence="2" id="KW-0732">Signal</keyword>
<keyword evidence="5" id="KW-1185">Reference proteome</keyword>
<dbReference type="SUPFAM" id="SSF47473">
    <property type="entry name" value="EF-hand"/>
    <property type="match status" value="1"/>
</dbReference>
<comment type="caution">
    <text evidence="4">The sequence shown here is derived from an EMBL/GenBank/DDBJ whole genome shotgun (WGS) entry which is preliminary data.</text>
</comment>
<feature type="compositionally biased region" description="Basic and acidic residues" evidence="1">
    <location>
        <begin position="112"/>
        <end position="129"/>
    </location>
</feature>
<dbReference type="PANTHER" id="PTHR10827:SF85">
    <property type="entry name" value="CALCIUM-BINDING PROTEIN"/>
    <property type="match status" value="1"/>
</dbReference>
<name>A0ABV7Z005_9BACT</name>
<evidence type="ECO:0000256" key="2">
    <source>
        <dbReference type="SAM" id="SignalP"/>
    </source>
</evidence>
<feature type="domain" description="EF-hand" evidence="3">
    <location>
        <begin position="68"/>
        <end position="103"/>
    </location>
</feature>
<dbReference type="SMART" id="SM00054">
    <property type="entry name" value="EFh"/>
    <property type="match status" value="4"/>
</dbReference>
<dbReference type="InterPro" id="IPR011992">
    <property type="entry name" value="EF-hand-dom_pair"/>
</dbReference>
<organism evidence="4 5">
    <name type="scientific">Lacihabitans lacunae</name>
    <dbReference type="NCBI Taxonomy" id="1028214"/>
    <lineage>
        <taxon>Bacteria</taxon>
        <taxon>Pseudomonadati</taxon>
        <taxon>Bacteroidota</taxon>
        <taxon>Cytophagia</taxon>
        <taxon>Cytophagales</taxon>
        <taxon>Leadbetterellaceae</taxon>
        <taxon>Lacihabitans</taxon>
    </lineage>
</organism>
<dbReference type="PROSITE" id="PS50222">
    <property type="entry name" value="EF_HAND_2"/>
    <property type="match status" value="2"/>
</dbReference>
<dbReference type="Proteomes" id="UP001595616">
    <property type="component" value="Unassembled WGS sequence"/>
</dbReference>
<feature type="region of interest" description="Disordered" evidence="1">
    <location>
        <begin position="20"/>
        <end position="73"/>
    </location>
</feature>
<dbReference type="PROSITE" id="PS00018">
    <property type="entry name" value="EF_HAND_1"/>
    <property type="match status" value="2"/>
</dbReference>
<sequence>MMKKKSLMFAAMVLVGMSAYAQRPGGGGGGQGGGRPQGQGERPSAAQMMAMLDKNNDGKIDKTEASNSPNKRFAENYDRLDANGDGFIDQAELSNMGRPNGEKPKAVNAKSALKDMDANKDGKLDKEEVSQKNNKALVKSFDKIDTNADGFLDKSELDTFAKEAKDRRKDQE</sequence>
<dbReference type="Pfam" id="PF13202">
    <property type="entry name" value="EF-hand_5"/>
    <property type="match status" value="2"/>
</dbReference>
<feature type="compositionally biased region" description="Gly residues" evidence="1">
    <location>
        <begin position="24"/>
        <end position="37"/>
    </location>
</feature>
<feature type="signal peptide" evidence="2">
    <location>
        <begin position="1"/>
        <end position="21"/>
    </location>
</feature>
<dbReference type="Gene3D" id="1.10.238.10">
    <property type="entry name" value="EF-hand"/>
    <property type="match status" value="2"/>
</dbReference>
<proteinExistence type="predicted"/>
<feature type="compositionally biased region" description="Basic and acidic residues" evidence="1">
    <location>
        <begin position="54"/>
        <end position="64"/>
    </location>
</feature>
<evidence type="ECO:0000256" key="1">
    <source>
        <dbReference type="SAM" id="MobiDB-lite"/>
    </source>
</evidence>
<gene>
    <name evidence="4" type="ORF">ACFOOI_18030</name>
</gene>
<evidence type="ECO:0000259" key="3">
    <source>
        <dbReference type="PROSITE" id="PS50222"/>
    </source>
</evidence>
<dbReference type="PANTHER" id="PTHR10827">
    <property type="entry name" value="RETICULOCALBIN"/>
    <property type="match status" value="1"/>
</dbReference>
<accession>A0ABV7Z005</accession>
<dbReference type="RefSeq" id="WP_379839447.1">
    <property type="nucleotide sequence ID" value="NZ_JBHRYQ010000001.1"/>
</dbReference>
<dbReference type="EMBL" id="JBHRYQ010000001">
    <property type="protein sequence ID" value="MFC3812565.1"/>
    <property type="molecule type" value="Genomic_DNA"/>
</dbReference>
<protein>
    <submittedName>
        <fullName evidence="4">EF-hand domain-containing protein</fullName>
    </submittedName>
</protein>